<dbReference type="InterPro" id="IPR000639">
    <property type="entry name" value="Epox_hydrolase-like"/>
</dbReference>
<dbReference type="GO" id="GO:0016020">
    <property type="term" value="C:membrane"/>
    <property type="evidence" value="ECO:0007669"/>
    <property type="project" value="TreeGrafter"/>
</dbReference>
<dbReference type="Gene3D" id="3.40.50.1820">
    <property type="entry name" value="alpha/beta hydrolase"/>
    <property type="match status" value="1"/>
</dbReference>
<name>A0A386ZIJ3_9NOCA</name>
<dbReference type="PRINTS" id="PR00412">
    <property type="entry name" value="EPOXHYDRLASE"/>
</dbReference>
<evidence type="ECO:0000259" key="1">
    <source>
        <dbReference type="Pfam" id="PF00561"/>
    </source>
</evidence>
<gene>
    <name evidence="2" type="ORF">D7D52_24145</name>
</gene>
<keyword evidence="3" id="KW-1185">Reference proteome</keyword>
<dbReference type="OrthoDB" id="9804723at2"/>
<dbReference type="GO" id="GO:0046464">
    <property type="term" value="P:acylglycerol catabolic process"/>
    <property type="evidence" value="ECO:0007669"/>
    <property type="project" value="TreeGrafter"/>
</dbReference>
<sequence length="283" mass="30967">MRDVWTGHRTIGEIELYTACAGSAAQRPLLVIHGGPDWDHSYLCQPLGRLASSKRLLLPDLRGCGRSARGLPIHRYHPDAAVADLLTILDSFAITMTDVLGFSYGGLLAQRLAAAAPQRIRRMIIASSSIIPMPANAYDGWAERDALLASEAAVWSDPTLSGPKRPRAAAFASARANVWRADALPELLKRLRVVWFSSEWDRARRAGVLPSARLDDAVSVLIRTEIPILLLHGRYDMVFPPMLAEQAAAQMPNATAVVLDDAGHMAHIDQPEVWLDAIANFLE</sequence>
<feature type="domain" description="AB hydrolase-1" evidence="1">
    <location>
        <begin position="28"/>
        <end position="271"/>
    </location>
</feature>
<evidence type="ECO:0000313" key="2">
    <source>
        <dbReference type="EMBL" id="AYF76399.1"/>
    </source>
</evidence>
<dbReference type="Pfam" id="PF00561">
    <property type="entry name" value="Abhydrolase_1"/>
    <property type="match status" value="1"/>
</dbReference>
<dbReference type="InterPro" id="IPR029058">
    <property type="entry name" value="AB_hydrolase_fold"/>
</dbReference>
<dbReference type="EMBL" id="CP032568">
    <property type="protein sequence ID" value="AYF76399.1"/>
    <property type="molecule type" value="Genomic_DNA"/>
</dbReference>
<protein>
    <submittedName>
        <fullName evidence="2">Alpha/beta hydrolase</fullName>
    </submittedName>
</protein>
<organism evidence="2 3">
    <name type="scientific">Nocardia yunnanensis</name>
    <dbReference type="NCBI Taxonomy" id="2382165"/>
    <lineage>
        <taxon>Bacteria</taxon>
        <taxon>Bacillati</taxon>
        <taxon>Actinomycetota</taxon>
        <taxon>Actinomycetes</taxon>
        <taxon>Mycobacteriales</taxon>
        <taxon>Nocardiaceae</taxon>
        <taxon>Nocardia</taxon>
    </lineage>
</organism>
<dbReference type="InterPro" id="IPR050266">
    <property type="entry name" value="AB_hydrolase_sf"/>
</dbReference>
<dbReference type="PANTHER" id="PTHR43798:SF33">
    <property type="entry name" value="HYDROLASE, PUTATIVE (AFU_ORTHOLOGUE AFUA_2G14860)-RELATED"/>
    <property type="match status" value="1"/>
</dbReference>
<dbReference type="PRINTS" id="PR00111">
    <property type="entry name" value="ABHYDROLASE"/>
</dbReference>
<dbReference type="InterPro" id="IPR000073">
    <property type="entry name" value="AB_hydrolase_1"/>
</dbReference>
<dbReference type="KEGG" id="nyu:D7D52_24145"/>
<dbReference type="SUPFAM" id="SSF53474">
    <property type="entry name" value="alpha/beta-Hydrolases"/>
    <property type="match status" value="1"/>
</dbReference>
<dbReference type="Proteomes" id="UP000267164">
    <property type="component" value="Chromosome"/>
</dbReference>
<accession>A0A386ZIJ3</accession>
<dbReference type="PANTHER" id="PTHR43798">
    <property type="entry name" value="MONOACYLGLYCEROL LIPASE"/>
    <property type="match status" value="1"/>
</dbReference>
<evidence type="ECO:0000313" key="3">
    <source>
        <dbReference type="Proteomes" id="UP000267164"/>
    </source>
</evidence>
<proteinExistence type="predicted"/>
<dbReference type="GO" id="GO:0047372">
    <property type="term" value="F:monoacylglycerol lipase activity"/>
    <property type="evidence" value="ECO:0007669"/>
    <property type="project" value="TreeGrafter"/>
</dbReference>
<dbReference type="AlphaFoldDB" id="A0A386ZIJ3"/>
<reference evidence="2 3" key="1">
    <citation type="submission" date="2018-09" db="EMBL/GenBank/DDBJ databases">
        <title>Nocardia yunnanensis sp. nov., an actinomycete isolated from a soil sample.</title>
        <authorList>
            <person name="Zhang J."/>
        </authorList>
    </citation>
    <scope>NUCLEOTIDE SEQUENCE [LARGE SCALE GENOMIC DNA]</scope>
    <source>
        <strain evidence="2 3">CFHS0054</strain>
    </source>
</reference>
<keyword evidence="2" id="KW-0378">Hydrolase</keyword>